<dbReference type="InterPro" id="IPR056798">
    <property type="entry name" value="ADH_Fe_C"/>
</dbReference>
<evidence type="ECO:0000313" key="4">
    <source>
        <dbReference type="EMBL" id="PMD29330.1"/>
    </source>
</evidence>
<dbReference type="GO" id="GO:0046872">
    <property type="term" value="F:metal ion binding"/>
    <property type="evidence" value="ECO:0007669"/>
    <property type="project" value="InterPro"/>
</dbReference>
<name>A0A2J6QSX2_HYAVF</name>
<evidence type="ECO:0000256" key="1">
    <source>
        <dbReference type="ARBA" id="ARBA00023002"/>
    </source>
</evidence>
<dbReference type="InterPro" id="IPR039697">
    <property type="entry name" value="Alcohol_dehydrogenase_Fe"/>
</dbReference>
<evidence type="ECO:0000259" key="3">
    <source>
        <dbReference type="Pfam" id="PF25137"/>
    </source>
</evidence>
<feature type="domain" description="Alcohol dehydrogenase iron-type/glycerol dehydrogenase GldA" evidence="2">
    <location>
        <begin position="27"/>
        <end position="191"/>
    </location>
</feature>
<dbReference type="CDD" id="cd08192">
    <property type="entry name" value="MAR-like"/>
    <property type="match status" value="1"/>
</dbReference>
<dbReference type="Proteomes" id="UP000235786">
    <property type="component" value="Unassembled WGS sequence"/>
</dbReference>
<organism evidence="4 5">
    <name type="scientific">Hyaloscypha variabilis (strain UAMH 11265 / GT02V1 / F)</name>
    <name type="common">Meliniomyces variabilis</name>
    <dbReference type="NCBI Taxonomy" id="1149755"/>
    <lineage>
        <taxon>Eukaryota</taxon>
        <taxon>Fungi</taxon>
        <taxon>Dikarya</taxon>
        <taxon>Ascomycota</taxon>
        <taxon>Pezizomycotina</taxon>
        <taxon>Leotiomycetes</taxon>
        <taxon>Helotiales</taxon>
        <taxon>Hyaloscyphaceae</taxon>
        <taxon>Hyaloscypha</taxon>
        <taxon>Hyaloscypha variabilis</taxon>
    </lineage>
</organism>
<gene>
    <name evidence="4" type="ORF">L207DRAFT_593568</name>
</gene>
<keyword evidence="5" id="KW-1185">Reference proteome</keyword>
<dbReference type="Gene3D" id="3.40.50.1970">
    <property type="match status" value="1"/>
</dbReference>
<protein>
    <submittedName>
        <fullName evidence="4">Dehydroquinate synthase-like protein</fullName>
    </submittedName>
</protein>
<evidence type="ECO:0000313" key="5">
    <source>
        <dbReference type="Proteomes" id="UP000235786"/>
    </source>
</evidence>
<accession>A0A2J6QSX2</accession>
<dbReference type="Pfam" id="PF00465">
    <property type="entry name" value="Fe-ADH"/>
    <property type="match status" value="1"/>
</dbReference>
<reference evidence="4 5" key="1">
    <citation type="submission" date="2016-04" db="EMBL/GenBank/DDBJ databases">
        <title>A degradative enzymes factory behind the ericoid mycorrhizal symbiosis.</title>
        <authorList>
            <consortium name="DOE Joint Genome Institute"/>
            <person name="Martino E."/>
            <person name="Morin E."/>
            <person name="Grelet G."/>
            <person name="Kuo A."/>
            <person name="Kohler A."/>
            <person name="Daghino S."/>
            <person name="Barry K."/>
            <person name="Choi C."/>
            <person name="Cichocki N."/>
            <person name="Clum A."/>
            <person name="Copeland A."/>
            <person name="Hainaut M."/>
            <person name="Haridas S."/>
            <person name="Labutti K."/>
            <person name="Lindquist E."/>
            <person name="Lipzen A."/>
            <person name="Khouja H.-R."/>
            <person name="Murat C."/>
            <person name="Ohm R."/>
            <person name="Olson A."/>
            <person name="Spatafora J."/>
            <person name="Veneault-Fourrey C."/>
            <person name="Henrissat B."/>
            <person name="Grigoriev I."/>
            <person name="Martin F."/>
            <person name="Perotto S."/>
        </authorList>
    </citation>
    <scope>NUCLEOTIDE SEQUENCE [LARGE SCALE GENOMIC DNA]</scope>
    <source>
        <strain evidence="4 5">F</strain>
    </source>
</reference>
<dbReference type="EMBL" id="KZ613975">
    <property type="protein sequence ID" value="PMD29330.1"/>
    <property type="molecule type" value="Genomic_DNA"/>
</dbReference>
<dbReference type="STRING" id="1149755.A0A2J6QSX2"/>
<dbReference type="GO" id="GO:0004022">
    <property type="term" value="F:alcohol dehydrogenase (NAD+) activity"/>
    <property type="evidence" value="ECO:0007669"/>
    <property type="project" value="TreeGrafter"/>
</dbReference>
<dbReference type="PANTHER" id="PTHR11496">
    <property type="entry name" value="ALCOHOL DEHYDROGENASE"/>
    <property type="match status" value="1"/>
</dbReference>
<dbReference type="AlphaFoldDB" id="A0A2J6QSX2"/>
<dbReference type="InterPro" id="IPR001670">
    <property type="entry name" value="ADH_Fe/GldA"/>
</dbReference>
<proteinExistence type="predicted"/>
<dbReference type="GO" id="GO:0005739">
    <property type="term" value="C:mitochondrion"/>
    <property type="evidence" value="ECO:0007669"/>
    <property type="project" value="TreeGrafter"/>
</dbReference>
<feature type="domain" description="Fe-containing alcohol dehydrogenase-like C-terminal" evidence="3">
    <location>
        <begin position="206"/>
        <end position="410"/>
    </location>
</feature>
<sequence length="416" mass="44973">MSSQETLVQAFPDKPTPRVSYGNPFADSCIKHINETFKASRVYLIASFSLTKNTSYTSSLQAALGSKLVKTCVGMTPHTLMSEVLEIVDDCRNLEIDCIVTLGGGSLSDGAKIISFALANNVHTKEDLYKLPHIGPTTLNLPAKPSRIPIICIPTTLSGGEYSVYAGVTNHLTHEKIQFSPPLASPSLIILSGEIACSTPLEIWLQSGMRGVDHCVETLSSLKSTKEVDQSVLKSLKCLISGLLLSKSNAGRSQEEEASARLDCQLGIMYAMLFLHRGVDCGASHGIGHMLGPIGKVNHGQTSCILLPAVCKFNAIHGGVEILERQKVIRDTLWGIPEARFVFEKRGLIEEGADLGDLIDAVVGELGLKRTLHEVGVGPEMFEKLAEASLRDPFLRTNCVPIHNKEELLEVLGMCA</sequence>
<dbReference type="Gene3D" id="1.20.1090.10">
    <property type="entry name" value="Dehydroquinate synthase-like - alpha domain"/>
    <property type="match status" value="1"/>
</dbReference>
<evidence type="ECO:0000259" key="2">
    <source>
        <dbReference type="Pfam" id="PF00465"/>
    </source>
</evidence>
<dbReference type="SUPFAM" id="SSF56796">
    <property type="entry name" value="Dehydroquinate synthase-like"/>
    <property type="match status" value="1"/>
</dbReference>
<dbReference type="OrthoDB" id="339764at2759"/>
<dbReference type="PANTHER" id="PTHR11496:SF107">
    <property type="entry name" value="ALCOHOL DEHYDROGENASE, PUTATIVE (AFU_ORTHOLOGUE AFUA_1G06800)-RELATED"/>
    <property type="match status" value="1"/>
</dbReference>
<dbReference type="Pfam" id="PF25137">
    <property type="entry name" value="ADH_Fe_C"/>
    <property type="match status" value="1"/>
</dbReference>
<keyword evidence="1" id="KW-0560">Oxidoreductase</keyword>